<proteinExistence type="predicted"/>
<sequence>MLCKACHDVHRTTRWPYPILIHSSLTEEWDKLLQDHDVVQSMTRCASDYTVGISRTDTFLKVACSHPYAFSHFSLHSIKWILLT</sequence>
<evidence type="ECO:0000313" key="1">
    <source>
        <dbReference type="EMBL" id="GBO03355.1"/>
    </source>
</evidence>
<evidence type="ECO:0000313" key="2">
    <source>
        <dbReference type="Proteomes" id="UP000499080"/>
    </source>
</evidence>
<keyword evidence="2" id="KW-1185">Reference proteome</keyword>
<protein>
    <submittedName>
        <fullName evidence="1">Uncharacterized protein</fullName>
    </submittedName>
</protein>
<organism evidence="1 2">
    <name type="scientific">Araneus ventricosus</name>
    <name type="common">Orbweaver spider</name>
    <name type="synonym">Epeira ventricosa</name>
    <dbReference type="NCBI Taxonomy" id="182803"/>
    <lineage>
        <taxon>Eukaryota</taxon>
        <taxon>Metazoa</taxon>
        <taxon>Ecdysozoa</taxon>
        <taxon>Arthropoda</taxon>
        <taxon>Chelicerata</taxon>
        <taxon>Arachnida</taxon>
        <taxon>Araneae</taxon>
        <taxon>Araneomorphae</taxon>
        <taxon>Entelegynae</taxon>
        <taxon>Araneoidea</taxon>
        <taxon>Araneidae</taxon>
        <taxon>Araneus</taxon>
    </lineage>
</organism>
<dbReference type="AlphaFoldDB" id="A0A4Y2TRU0"/>
<reference evidence="1 2" key="1">
    <citation type="journal article" date="2019" name="Sci. Rep.">
        <title>Orb-weaving spider Araneus ventricosus genome elucidates the spidroin gene catalogue.</title>
        <authorList>
            <person name="Kono N."/>
            <person name="Nakamura H."/>
            <person name="Ohtoshi R."/>
            <person name="Moran D.A.P."/>
            <person name="Shinohara A."/>
            <person name="Yoshida Y."/>
            <person name="Fujiwara M."/>
            <person name="Mori M."/>
            <person name="Tomita M."/>
            <person name="Arakawa K."/>
        </authorList>
    </citation>
    <scope>NUCLEOTIDE SEQUENCE [LARGE SCALE GENOMIC DNA]</scope>
</reference>
<comment type="caution">
    <text evidence="1">The sequence shown here is derived from an EMBL/GenBank/DDBJ whole genome shotgun (WGS) entry which is preliminary data.</text>
</comment>
<dbReference type="Proteomes" id="UP000499080">
    <property type="component" value="Unassembled WGS sequence"/>
</dbReference>
<accession>A0A4Y2TRU0</accession>
<gene>
    <name evidence="1" type="ORF">AVEN_104571_1</name>
</gene>
<dbReference type="EMBL" id="BGPR01030684">
    <property type="protein sequence ID" value="GBO03355.1"/>
    <property type="molecule type" value="Genomic_DNA"/>
</dbReference>
<name>A0A4Y2TRU0_ARAVE</name>